<evidence type="ECO:0000313" key="3">
    <source>
        <dbReference type="EMBL" id="CAK9208045.1"/>
    </source>
</evidence>
<feature type="region of interest" description="Disordered" evidence="1">
    <location>
        <begin position="1"/>
        <end position="41"/>
    </location>
</feature>
<evidence type="ECO:0000313" key="4">
    <source>
        <dbReference type="Proteomes" id="UP001497512"/>
    </source>
</evidence>
<feature type="compositionally biased region" description="Basic and acidic residues" evidence="1">
    <location>
        <begin position="1"/>
        <end position="16"/>
    </location>
</feature>
<keyword evidence="2" id="KW-0472">Membrane</keyword>
<proteinExistence type="predicted"/>
<dbReference type="EMBL" id="OZ019908">
    <property type="protein sequence ID" value="CAK9208045.1"/>
    <property type="molecule type" value="Genomic_DNA"/>
</dbReference>
<evidence type="ECO:0000256" key="2">
    <source>
        <dbReference type="SAM" id="Phobius"/>
    </source>
</evidence>
<gene>
    <name evidence="3" type="ORF">CSSPTR1EN2_LOCUS9110</name>
</gene>
<keyword evidence="4" id="KW-1185">Reference proteome</keyword>
<sequence length="87" mass="8658">MEDAGTKEGRGERGDPRTCSNCECKQGNGRNGRAGAGRGGGGEGGGITGIIGCGLGPRDTLPFLISLQRATLLLLSMIAAIIGSIAA</sequence>
<keyword evidence="2" id="KW-0812">Transmembrane</keyword>
<name>A0ABP0TY60_9BRYO</name>
<feature type="compositionally biased region" description="Gly residues" evidence="1">
    <location>
        <begin position="29"/>
        <end position="41"/>
    </location>
</feature>
<evidence type="ECO:0000256" key="1">
    <source>
        <dbReference type="SAM" id="MobiDB-lite"/>
    </source>
</evidence>
<organism evidence="3 4">
    <name type="scientific">Sphagnum troendelagicum</name>
    <dbReference type="NCBI Taxonomy" id="128251"/>
    <lineage>
        <taxon>Eukaryota</taxon>
        <taxon>Viridiplantae</taxon>
        <taxon>Streptophyta</taxon>
        <taxon>Embryophyta</taxon>
        <taxon>Bryophyta</taxon>
        <taxon>Sphagnophytina</taxon>
        <taxon>Sphagnopsida</taxon>
        <taxon>Sphagnales</taxon>
        <taxon>Sphagnaceae</taxon>
        <taxon>Sphagnum</taxon>
    </lineage>
</organism>
<protein>
    <submittedName>
        <fullName evidence="3">Uncharacterized protein</fullName>
    </submittedName>
</protein>
<feature type="transmembrane region" description="Helical" evidence="2">
    <location>
        <begin position="67"/>
        <end position="86"/>
    </location>
</feature>
<accession>A0ABP0TY60</accession>
<keyword evidence="2" id="KW-1133">Transmembrane helix</keyword>
<reference evidence="3" key="1">
    <citation type="submission" date="2024-02" db="EMBL/GenBank/DDBJ databases">
        <authorList>
            <consortium name="ELIXIR-Norway"/>
            <consortium name="Elixir Norway"/>
        </authorList>
    </citation>
    <scope>NUCLEOTIDE SEQUENCE</scope>
</reference>
<dbReference type="Proteomes" id="UP001497512">
    <property type="component" value="Chromosome 16"/>
</dbReference>